<accession>A0A387BFE5</accession>
<keyword evidence="1" id="KW-0812">Transmembrane</keyword>
<dbReference type="OrthoDB" id="9826968at2"/>
<evidence type="ECO:0000256" key="1">
    <source>
        <dbReference type="SAM" id="Phobius"/>
    </source>
</evidence>
<feature type="transmembrane region" description="Helical" evidence="1">
    <location>
        <begin position="12"/>
        <end position="32"/>
    </location>
</feature>
<gene>
    <name evidence="2" type="ORF">D7I46_09550</name>
</gene>
<dbReference type="EMBL" id="CP032627">
    <property type="protein sequence ID" value="AYG01318.1"/>
    <property type="molecule type" value="Genomic_DNA"/>
</dbReference>
<dbReference type="RefSeq" id="WP_120772691.1">
    <property type="nucleotide sequence ID" value="NZ_CP032627.1"/>
</dbReference>
<reference evidence="2 3" key="1">
    <citation type="submission" date="2018-09" db="EMBL/GenBank/DDBJ databases">
        <title>Genome sequencing of strain 1JSPR-7.</title>
        <authorList>
            <person name="Heo J."/>
            <person name="Kim S.-J."/>
            <person name="Kwon S.-W."/>
        </authorList>
    </citation>
    <scope>NUCLEOTIDE SEQUENCE [LARGE SCALE GENOMIC DNA]</scope>
    <source>
        <strain evidence="2 3">1JSPR-7</strain>
    </source>
</reference>
<keyword evidence="3" id="KW-1185">Reference proteome</keyword>
<proteinExistence type="predicted"/>
<keyword evidence="1" id="KW-0472">Membrane</keyword>
<name>A0A387BFE5_9LACT</name>
<organism evidence="2 3">
    <name type="scientific">Lactococcus allomyrinae</name>
    <dbReference type="NCBI Taxonomy" id="2419773"/>
    <lineage>
        <taxon>Bacteria</taxon>
        <taxon>Bacillati</taxon>
        <taxon>Bacillota</taxon>
        <taxon>Bacilli</taxon>
        <taxon>Lactobacillales</taxon>
        <taxon>Streptococcaceae</taxon>
        <taxon>Lactococcus</taxon>
    </lineage>
</organism>
<evidence type="ECO:0000313" key="2">
    <source>
        <dbReference type="EMBL" id="AYG01318.1"/>
    </source>
</evidence>
<keyword evidence="1" id="KW-1133">Transmembrane helix</keyword>
<sequence length="153" mass="17587">MKKELIKEVNMFTTVILVLLFFMFGFVLKGRIASNNLKVKHRAQTESFVANRKISVSVDFEDAQFFHGMPLEPLRVPKDSDIVDSGDYLITTVVTLENGSKVSGFWMKETYVKVEQPIYFKNINLKEIKNISFSKNKGTVYSPEILEIRKIAE</sequence>
<dbReference type="KEGG" id="lact:D7I46_09550"/>
<protein>
    <submittedName>
        <fullName evidence="2">Uncharacterized protein</fullName>
    </submittedName>
</protein>
<dbReference type="AlphaFoldDB" id="A0A387BFE5"/>
<dbReference type="Proteomes" id="UP000269374">
    <property type="component" value="Chromosome"/>
</dbReference>
<evidence type="ECO:0000313" key="3">
    <source>
        <dbReference type="Proteomes" id="UP000269374"/>
    </source>
</evidence>